<keyword evidence="2" id="KW-1185">Reference proteome</keyword>
<evidence type="ECO:0000313" key="1">
    <source>
        <dbReference type="EMBL" id="CBL03350.1"/>
    </source>
</evidence>
<reference evidence="1 2" key="2">
    <citation type="submission" date="2010-03" db="EMBL/GenBank/DDBJ databases">
        <authorList>
            <person name="Pajon A."/>
        </authorList>
    </citation>
    <scope>NUCLEOTIDE SEQUENCE [LARGE SCALE GENOMIC DNA]</scope>
    <source>
        <strain evidence="2">7-10-1-b</strain>
    </source>
</reference>
<dbReference type="KEGG" id="gpa:GPA_02410"/>
<dbReference type="EMBL" id="FP929047">
    <property type="protein sequence ID" value="CBL03350.1"/>
    <property type="molecule type" value="Genomic_DNA"/>
</dbReference>
<evidence type="ECO:0000313" key="2">
    <source>
        <dbReference type="Proteomes" id="UP000008805"/>
    </source>
</evidence>
<dbReference type="Proteomes" id="UP000008805">
    <property type="component" value="Chromosome"/>
</dbReference>
<name>D6E6K3_9ACTN</name>
<dbReference type="AlphaFoldDB" id="D6E6K3"/>
<organism evidence="1 2">
    <name type="scientific">Gordonibacter pamelaeae 7-10-1-b</name>
    <dbReference type="NCBI Taxonomy" id="657308"/>
    <lineage>
        <taxon>Bacteria</taxon>
        <taxon>Bacillati</taxon>
        <taxon>Actinomycetota</taxon>
        <taxon>Coriobacteriia</taxon>
        <taxon>Eggerthellales</taxon>
        <taxon>Eggerthellaceae</taxon>
        <taxon>Gordonibacter</taxon>
    </lineage>
</organism>
<gene>
    <name evidence="1" type="ORF">GPA_02410</name>
</gene>
<dbReference type="Pfam" id="PF14196">
    <property type="entry name" value="ATC_hydrolase"/>
    <property type="match status" value="1"/>
</dbReference>
<sequence>MERLHVDEGKGDRMSKIVNEPKNTFPLFVKVREQLEHRALWLYLLVDEARKHGLADDAFAADAVKRCGLYQGAEIVGKSGTKSLKGLKKVLFTKSAQIVFEMKVVECTDDKLSIDFHYCPLVKAWQKQGCTDEEISRLCDLAMCGDRGIGEAHGVELDLPKTIARGDDCCAIRYVRRGGASAPRSDMR</sequence>
<accession>D6E6K3</accession>
<dbReference type="InterPro" id="IPR026002">
    <property type="entry name" value="ATC_hydrolase-like"/>
</dbReference>
<evidence type="ECO:0008006" key="3">
    <source>
        <dbReference type="Google" id="ProtNLM"/>
    </source>
</evidence>
<reference evidence="1 2" key="1">
    <citation type="submission" date="2010-03" db="EMBL/GenBank/DDBJ databases">
        <title>The genome sequence of Gordonibacter pamelaeae 7-10-1-bT.</title>
        <authorList>
            <consortium name="metaHIT consortium -- http://www.metahit.eu/"/>
            <person name="Pajon A."/>
            <person name="Turner K."/>
            <person name="Parkhill J."/>
            <person name="Timmis K."/>
            <person name="Oxley A."/>
            <person name="Wurdemann D."/>
        </authorList>
    </citation>
    <scope>NUCLEOTIDE SEQUENCE [LARGE SCALE GENOMIC DNA]</scope>
    <source>
        <strain evidence="2">7-10-1-b</strain>
    </source>
</reference>
<dbReference type="HOGENOM" id="CLU_123806_0_0_11"/>
<protein>
    <recommendedName>
        <fullName evidence="3">L-2-amino-thiazoline-4-carboxylic acid hydrolase</fullName>
    </recommendedName>
</protein>
<dbReference type="PATRIC" id="fig|657308.3.peg.2281"/>
<proteinExistence type="predicted"/>